<dbReference type="Proteomes" id="UP001500403">
    <property type="component" value="Unassembled WGS sequence"/>
</dbReference>
<gene>
    <name evidence="2" type="ORF">GCM10010446_68290</name>
</gene>
<accession>A0ABN3XR77</accession>
<evidence type="ECO:0000313" key="3">
    <source>
        <dbReference type="Proteomes" id="UP001500403"/>
    </source>
</evidence>
<comment type="caution">
    <text evidence="2">The sequence shown here is derived from an EMBL/GenBank/DDBJ whole genome shotgun (WGS) entry which is preliminary data.</text>
</comment>
<feature type="domain" description="Transposase DDE" evidence="1">
    <location>
        <begin position="103"/>
        <end position="207"/>
    </location>
</feature>
<evidence type="ECO:0000313" key="2">
    <source>
        <dbReference type="EMBL" id="GAA2974337.1"/>
    </source>
</evidence>
<proteinExistence type="predicted"/>
<dbReference type="Pfam" id="PF13751">
    <property type="entry name" value="DDE_Tnp_1_6"/>
    <property type="match status" value="1"/>
</dbReference>
<evidence type="ECO:0000259" key="1">
    <source>
        <dbReference type="Pfam" id="PF13751"/>
    </source>
</evidence>
<keyword evidence="3" id="KW-1185">Reference proteome</keyword>
<dbReference type="EMBL" id="BAAAUD010000114">
    <property type="protein sequence ID" value="GAA2974337.1"/>
    <property type="molecule type" value="Genomic_DNA"/>
</dbReference>
<reference evidence="2 3" key="1">
    <citation type="journal article" date="2019" name="Int. J. Syst. Evol. Microbiol.">
        <title>The Global Catalogue of Microorganisms (GCM) 10K type strain sequencing project: providing services to taxonomists for standard genome sequencing and annotation.</title>
        <authorList>
            <consortium name="The Broad Institute Genomics Platform"/>
            <consortium name="The Broad Institute Genome Sequencing Center for Infectious Disease"/>
            <person name="Wu L."/>
            <person name="Ma J."/>
        </authorList>
    </citation>
    <scope>NUCLEOTIDE SEQUENCE [LARGE SCALE GENOMIC DNA]</scope>
    <source>
        <strain evidence="2 3">JCM 9088</strain>
    </source>
</reference>
<dbReference type="InterPro" id="IPR025668">
    <property type="entry name" value="Tnp_DDE_dom"/>
</dbReference>
<name>A0ABN3XR77_9ACTN</name>
<organism evidence="2 3">
    <name type="scientific">Streptomyces enissocaesilis</name>
    <dbReference type="NCBI Taxonomy" id="332589"/>
    <lineage>
        <taxon>Bacteria</taxon>
        <taxon>Bacillati</taxon>
        <taxon>Actinomycetota</taxon>
        <taxon>Actinomycetes</taxon>
        <taxon>Kitasatosporales</taxon>
        <taxon>Streptomycetaceae</taxon>
        <taxon>Streptomyces</taxon>
        <taxon>Streptomyces rochei group</taxon>
    </lineage>
</organism>
<dbReference type="RefSeq" id="WP_344500889.1">
    <property type="nucleotide sequence ID" value="NZ_BAAAUD010000114.1"/>
</dbReference>
<protein>
    <recommendedName>
        <fullName evidence="1">Transposase DDE domain-containing protein</fullName>
    </recommendedName>
</protein>
<sequence>MHLTETCDEQRVNVITDVATMVSAADSQALPGIHARLKRRRLLPAQHLVDGGYTSVALLDASARTYKIDLVGPLGESNSRQRNAEDGFARENFIIDFERREVTCPNGKVSGNWNELPSMAPFTVVRFDKRQCGPCPERTSCTSGTARTVNFLSRHLHELQARHRADQQDPAWRRLYALRSGTEGTVEEFAGGHRARHCRYRGRTKTQYREV</sequence>